<feature type="non-terminal residue" evidence="2">
    <location>
        <position position="156"/>
    </location>
</feature>
<feature type="region of interest" description="Disordered" evidence="1">
    <location>
        <begin position="1"/>
        <end position="156"/>
    </location>
</feature>
<dbReference type="EMBL" id="JAAGWQ010000686">
    <property type="protein sequence ID" value="KAF5652694.1"/>
    <property type="molecule type" value="Genomic_DNA"/>
</dbReference>
<dbReference type="Proteomes" id="UP000567885">
    <property type="component" value="Unassembled WGS sequence"/>
</dbReference>
<organism evidence="2 3">
    <name type="scientific">Fusarium heterosporum</name>
    <dbReference type="NCBI Taxonomy" id="42747"/>
    <lineage>
        <taxon>Eukaryota</taxon>
        <taxon>Fungi</taxon>
        <taxon>Dikarya</taxon>
        <taxon>Ascomycota</taxon>
        <taxon>Pezizomycotina</taxon>
        <taxon>Sordariomycetes</taxon>
        <taxon>Hypocreomycetidae</taxon>
        <taxon>Hypocreales</taxon>
        <taxon>Nectriaceae</taxon>
        <taxon>Fusarium</taxon>
        <taxon>Fusarium heterosporum species complex</taxon>
    </lineage>
</organism>
<keyword evidence="3" id="KW-1185">Reference proteome</keyword>
<gene>
    <name evidence="2" type="ORF">FHETE_11444</name>
</gene>
<protein>
    <submittedName>
        <fullName evidence="2">Uncharacterized protein</fullName>
    </submittedName>
</protein>
<evidence type="ECO:0000256" key="1">
    <source>
        <dbReference type="SAM" id="MobiDB-lite"/>
    </source>
</evidence>
<proteinExistence type="predicted"/>
<comment type="caution">
    <text evidence="2">The sequence shown here is derived from an EMBL/GenBank/DDBJ whole genome shotgun (WGS) entry which is preliminary data.</text>
</comment>
<feature type="compositionally biased region" description="Gly residues" evidence="1">
    <location>
        <begin position="65"/>
        <end position="86"/>
    </location>
</feature>
<accession>A0A8H5SKS9</accession>
<evidence type="ECO:0000313" key="3">
    <source>
        <dbReference type="Proteomes" id="UP000567885"/>
    </source>
</evidence>
<feature type="compositionally biased region" description="Gly residues" evidence="1">
    <location>
        <begin position="97"/>
        <end position="123"/>
    </location>
</feature>
<sequence>MTLKSFVTKYIHLPRKQHKEDEKSKLSPTKPAMNSIPTTPSPVRKTSIRKRSSTQRDKTYTPAATGGGSYPVGDIYGGASGYGVGDDSGHRDRGHRGWGGVEDGMGGGAISGGDGGGSSGGHHSGGHHSSDGGGSSGGGGYSGDSGGGSGGGDGGG</sequence>
<dbReference type="AlphaFoldDB" id="A0A8H5SKS9"/>
<evidence type="ECO:0000313" key="2">
    <source>
        <dbReference type="EMBL" id="KAF5652694.1"/>
    </source>
</evidence>
<feature type="compositionally biased region" description="Gly residues" evidence="1">
    <location>
        <begin position="131"/>
        <end position="156"/>
    </location>
</feature>
<dbReference type="OrthoDB" id="5099148at2759"/>
<name>A0A8H5SKS9_FUSHE</name>
<reference evidence="2 3" key="1">
    <citation type="submission" date="2020-05" db="EMBL/GenBank/DDBJ databases">
        <title>Identification and distribution of gene clusters putatively required for synthesis of sphingolipid metabolism inhibitors in phylogenetically diverse species of the filamentous fungus Fusarium.</title>
        <authorList>
            <person name="Kim H.-S."/>
            <person name="Busman M."/>
            <person name="Brown D.W."/>
            <person name="Divon H."/>
            <person name="Uhlig S."/>
            <person name="Proctor R.H."/>
        </authorList>
    </citation>
    <scope>NUCLEOTIDE SEQUENCE [LARGE SCALE GENOMIC DNA]</scope>
    <source>
        <strain evidence="2 3">NRRL 20693</strain>
    </source>
</reference>